<protein>
    <submittedName>
        <fullName evidence="1">Uncharacterized protein</fullName>
    </submittedName>
</protein>
<dbReference type="GeneID" id="92352122"/>
<dbReference type="EMBL" id="JH660673">
    <property type="protein sequence ID" value="EIM31637.1"/>
    <property type="molecule type" value="Genomic_DNA"/>
</dbReference>
<sequence>MKPNRSHVQGPLALDASAHPFTPSSTWAMHRWVAVAALGLGVVTASGVVEAQTPPVVAGCTIFPQSAIFNQRVDDPAHFPVHANSAKWIKSVGAARQLHADWGTSEDANQPGNYYGIPYNVIDGSPATTAWPVQAYEIVDPRDGNGAGVPAESDCAVLKNGAMSLRRGCSTVPAAERRFPYPLDAIIKAEHGRCNDPETCGDRHVLVLERGATCRLWESYFAYQVGGQWKSYSTASWDLSSLTMRPKGWTSADAGGLPMLPLLARIDEADVGEIHHALRVTFRDGVLDNKFVWPAGHTAGNAVNGGIPLGAVMRLKASFQPPFYWAAQARALARAMQQHGVYVADLGSDFFIQGEPSVRWSSVAIKQIQGLKMSDFEFVDLHAITSDPRFKPDSFQAAW</sequence>
<keyword evidence="2" id="KW-1185">Reference proteome</keyword>
<dbReference type="RefSeq" id="WP_009453300.1">
    <property type="nucleotide sequence ID" value="NZ_JH660673.1"/>
</dbReference>
<dbReference type="AlphaFoldDB" id="I4Z5Z5"/>
<evidence type="ECO:0000313" key="1">
    <source>
        <dbReference type="EMBL" id="EIM31637.1"/>
    </source>
</evidence>
<evidence type="ECO:0000313" key="2">
    <source>
        <dbReference type="Proteomes" id="UP000053899"/>
    </source>
</evidence>
<dbReference type="Proteomes" id="UP000053899">
    <property type="component" value="Unassembled WGS sequence"/>
</dbReference>
<dbReference type="HOGENOM" id="CLU_046986_0_0_4"/>
<proteinExistence type="predicted"/>
<dbReference type="OrthoDB" id="8771597at2"/>
<accession>I4Z5Z5</accession>
<name>I4Z5Z5_9BURK</name>
<reference evidence="1 2" key="1">
    <citation type="submission" date="2012-04" db="EMBL/GenBank/DDBJ databases">
        <title>Improved High-Quality Draft sequence of Leptothrix ochracea L12.</title>
        <authorList>
            <consortium name="US DOE Joint Genome Institute"/>
            <person name="Lucas S."/>
            <person name="Han J."/>
            <person name="Lapidus A."/>
            <person name="Cheng J.-F."/>
            <person name="Goodwin L."/>
            <person name="Pitluck S."/>
            <person name="Peters L."/>
            <person name="Zeytun A."/>
            <person name="Detter J.C."/>
            <person name="Han C."/>
            <person name="Tapia R."/>
            <person name="Land M."/>
            <person name="Hauser L."/>
            <person name="Kyrpides N."/>
            <person name="Ivanova N."/>
            <person name="Pagani I."/>
            <person name="Stepanauskas R."/>
            <person name="Masland D."/>
            <person name="Poulton N."/>
            <person name="Emerson D."/>
            <person name="Fleming E."/>
            <person name="Woyke T."/>
        </authorList>
    </citation>
    <scope>NUCLEOTIDE SEQUENCE [LARGE SCALE GENOMIC DNA]</scope>
    <source>
        <strain evidence="1 2">L12</strain>
    </source>
</reference>
<gene>
    <name evidence="1" type="ORF">LepocDRAFT_00003700</name>
</gene>
<organism evidence="1 2">
    <name type="scientific">Leptothrix ochracea L12</name>
    <dbReference type="NCBI Taxonomy" id="735332"/>
    <lineage>
        <taxon>Bacteria</taxon>
        <taxon>Pseudomonadati</taxon>
        <taxon>Pseudomonadota</taxon>
        <taxon>Betaproteobacteria</taxon>
        <taxon>Burkholderiales</taxon>
        <taxon>Sphaerotilaceae</taxon>
        <taxon>Leptothrix</taxon>
    </lineage>
</organism>